<dbReference type="PANTHER" id="PTHR45781:SF3">
    <property type="entry name" value="TOX HIGH MOBILITY GROUP BOX FAMILY MEMBER 3"/>
    <property type="match status" value="1"/>
</dbReference>
<sequence>MAIKKSPHHLSGMQPTHQQQQQPQQQGLMGNPMAPHMTQQQHMQQQVSQQQYMQQIPQQQVQQVQVQQQQIMHMSPPRGDPLSSPPPVAGPQSSHVQRPPPSNVCMRHGCPNPPIVNSEWEDEYCSNECVASHCRDVFTGWVASNQNSQPNFSTVK</sequence>
<name>A0A8J2MV00_COTCN</name>
<reference evidence="5" key="1">
    <citation type="submission" date="2021-04" db="EMBL/GenBank/DDBJ databases">
        <authorList>
            <person name="Chebbi M.A.C M."/>
        </authorList>
    </citation>
    <scope>NUCLEOTIDE SEQUENCE</scope>
</reference>
<protein>
    <submittedName>
        <fullName evidence="5">Similar to TOX4: TOX high mobility group box family member 4 (Pongo abelii)</fullName>
    </submittedName>
</protein>
<accession>A0A8J2MV00</accession>
<dbReference type="GO" id="GO:0031490">
    <property type="term" value="F:chromatin DNA binding"/>
    <property type="evidence" value="ECO:0007669"/>
    <property type="project" value="TreeGrafter"/>
</dbReference>
<dbReference type="EMBL" id="CAJNRD030001124">
    <property type="protein sequence ID" value="CAG5109117.1"/>
    <property type="molecule type" value="Genomic_DNA"/>
</dbReference>
<keyword evidence="6" id="KW-1185">Reference proteome</keyword>
<dbReference type="OrthoDB" id="10027956at2759"/>
<dbReference type="GO" id="GO:0006357">
    <property type="term" value="P:regulation of transcription by RNA polymerase II"/>
    <property type="evidence" value="ECO:0007669"/>
    <property type="project" value="TreeGrafter"/>
</dbReference>
<feature type="region of interest" description="Disordered" evidence="4">
    <location>
        <begin position="1"/>
        <end position="103"/>
    </location>
</feature>
<dbReference type="AlphaFoldDB" id="A0A8J2MV00"/>
<dbReference type="PANTHER" id="PTHR45781">
    <property type="entry name" value="AGAP000281-PA"/>
    <property type="match status" value="1"/>
</dbReference>
<evidence type="ECO:0000256" key="4">
    <source>
        <dbReference type="SAM" id="MobiDB-lite"/>
    </source>
</evidence>
<dbReference type="InterPro" id="IPR051365">
    <property type="entry name" value="TOX_HMG-box_domain"/>
</dbReference>
<evidence type="ECO:0000256" key="2">
    <source>
        <dbReference type="ARBA" id="ARBA00023125"/>
    </source>
</evidence>
<evidence type="ECO:0000256" key="1">
    <source>
        <dbReference type="ARBA" id="ARBA00004123"/>
    </source>
</evidence>
<comment type="subcellular location">
    <subcellularLocation>
        <location evidence="1">Nucleus</location>
    </subcellularLocation>
</comment>
<evidence type="ECO:0000313" key="5">
    <source>
        <dbReference type="EMBL" id="CAG5109117.1"/>
    </source>
</evidence>
<dbReference type="Proteomes" id="UP000786811">
    <property type="component" value="Unassembled WGS sequence"/>
</dbReference>
<keyword evidence="3" id="KW-0539">Nucleus</keyword>
<feature type="compositionally biased region" description="Low complexity" evidence="4">
    <location>
        <begin position="39"/>
        <end position="82"/>
    </location>
</feature>
<proteinExistence type="predicted"/>
<keyword evidence="2" id="KW-0238">DNA-binding</keyword>
<gene>
    <name evidence="5" type="ORF">HICCMSTLAB_LOCUS13753</name>
</gene>
<dbReference type="GO" id="GO:0005634">
    <property type="term" value="C:nucleus"/>
    <property type="evidence" value="ECO:0007669"/>
    <property type="project" value="UniProtKB-SubCell"/>
</dbReference>
<organism evidence="5 6">
    <name type="scientific">Cotesia congregata</name>
    <name type="common">Parasitoid wasp</name>
    <name type="synonym">Apanteles congregatus</name>
    <dbReference type="NCBI Taxonomy" id="51543"/>
    <lineage>
        <taxon>Eukaryota</taxon>
        <taxon>Metazoa</taxon>
        <taxon>Ecdysozoa</taxon>
        <taxon>Arthropoda</taxon>
        <taxon>Hexapoda</taxon>
        <taxon>Insecta</taxon>
        <taxon>Pterygota</taxon>
        <taxon>Neoptera</taxon>
        <taxon>Endopterygota</taxon>
        <taxon>Hymenoptera</taxon>
        <taxon>Apocrita</taxon>
        <taxon>Ichneumonoidea</taxon>
        <taxon>Braconidae</taxon>
        <taxon>Microgastrinae</taxon>
        <taxon>Cotesia</taxon>
    </lineage>
</organism>
<comment type="caution">
    <text evidence="5">The sequence shown here is derived from an EMBL/GenBank/DDBJ whole genome shotgun (WGS) entry which is preliminary data.</text>
</comment>
<evidence type="ECO:0000256" key="3">
    <source>
        <dbReference type="ARBA" id="ARBA00023242"/>
    </source>
</evidence>
<feature type="compositionally biased region" description="Low complexity" evidence="4">
    <location>
        <begin position="14"/>
        <end position="26"/>
    </location>
</feature>
<evidence type="ECO:0000313" key="6">
    <source>
        <dbReference type="Proteomes" id="UP000786811"/>
    </source>
</evidence>